<keyword evidence="8" id="KW-0238">DNA-binding</keyword>
<dbReference type="PANTHER" id="PTHR42697:SF3">
    <property type="entry name" value="ENDONUCLEASE 8 1"/>
    <property type="match status" value="1"/>
</dbReference>
<protein>
    <recommendedName>
        <fullName evidence="2">DNA-(apurinic or apyrimidinic site) lyase</fullName>
        <ecNumber evidence="2">4.2.99.18</ecNumber>
    </recommendedName>
</protein>
<evidence type="ECO:0000259" key="14">
    <source>
        <dbReference type="PROSITE" id="PS51066"/>
    </source>
</evidence>
<evidence type="ECO:0000256" key="13">
    <source>
        <dbReference type="PROSITE-ProRule" id="PRU00391"/>
    </source>
</evidence>
<evidence type="ECO:0000256" key="11">
    <source>
        <dbReference type="ARBA" id="ARBA00023268"/>
    </source>
</evidence>
<dbReference type="Proteomes" id="UP001211044">
    <property type="component" value="Chromosome"/>
</dbReference>
<dbReference type="KEGG" id="wne:PIG85_07770"/>
<dbReference type="InterPro" id="IPR015886">
    <property type="entry name" value="H2TH_FPG"/>
</dbReference>
<evidence type="ECO:0000313" key="16">
    <source>
        <dbReference type="EMBL" id="WCE45547.1"/>
    </source>
</evidence>
<keyword evidence="3" id="KW-0479">Metal-binding</keyword>
<evidence type="ECO:0000256" key="1">
    <source>
        <dbReference type="ARBA" id="ARBA00009409"/>
    </source>
</evidence>
<dbReference type="InterPro" id="IPR000214">
    <property type="entry name" value="Znf_DNA_glyclase/AP_lyase"/>
</dbReference>
<dbReference type="CDD" id="cd08970">
    <property type="entry name" value="AcNei1_N"/>
    <property type="match status" value="1"/>
</dbReference>
<dbReference type="EC" id="4.2.99.18" evidence="2"/>
<evidence type="ECO:0000256" key="2">
    <source>
        <dbReference type="ARBA" id="ARBA00012720"/>
    </source>
</evidence>
<keyword evidence="5 13" id="KW-0863">Zinc-finger</keyword>
<evidence type="ECO:0000256" key="12">
    <source>
        <dbReference type="ARBA" id="ARBA00023295"/>
    </source>
</evidence>
<dbReference type="AlphaFoldDB" id="A0AB38XMF7"/>
<dbReference type="InterPro" id="IPR010979">
    <property type="entry name" value="Ribosomal_uS13-like_H2TH"/>
</dbReference>
<evidence type="ECO:0000256" key="3">
    <source>
        <dbReference type="ARBA" id="ARBA00022723"/>
    </source>
</evidence>
<dbReference type="Gene3D" id="1.10.8.50">
    <property type="match status" value="1"/>
</dbReference>
<dbReference type="GO" id="GO:0000703">
    <property type="term" value="F:oxidized pyrimidine nucleobase lesion DNA N-glycosylase activity"/>
    <property type="evidence" value="ECO:0007669"/>
    <property type="project" value="TreeGrafter"/>
</dbReference>
<keyword evidence="10" id="KW-0456">Lyase</keyword>
<evidence type="ECO:0000259" key="15">
    <source>
        <dbReference type="PROSITE" id="PS51068"/>
    </source>
</evidence>
<accession>A0AB38XMF7</accession>
<dbReference type="Gene3D" id="3.20.190.10">
    <property type="entry name" value="MutM-like, N-terminal"/>
    <property type="match status" value="1"/>
</dbReference>
<evidence type="ECO:0000256" key="10">
    <source>
        <dbReference type="ARBA" id="ARBA00023239"/>
    </source>
</evidence>
<keyword evidence="9" id="KW-0234">DNA repair</keyword>
<evidence type="ECO:0000256" key="4">
    <source>
        <dbReference type="ARBA" id="ARBA00022763"/>
    </source>
</evidence>
<evidence type="ECO:0000256" key="6">
    <source>
        <dbReference type="ARBA" id="ARBA00022801"/>
    </source>
</evidence>
<dbReference type="SUPFAM" id="SSF46946">
    <property type="entry name" value="S13-like H2TH domain"/>
    <property type="match status" value="1"/>
</dbReference>
<comment type="similarity">
    <text evidence="1">Belongs to the FPG family.</text>
</comment>
<dbReference type="RefSeq" id="WP_040315288.1">
    <property type="nucleotide sequence ID" value="NZ_CP116394.1"/>
</dbReference>
<dbReference type="GO" id="GO:0008270">
    <property type="term" value="F:zinc ion binding"/>
    <property type="evidence" value="ECO:0007669"/>
    <property type="project" value="UniProtKB-KW"/>
</dbReference>
<dbReference type="SMART" id="SM00898">
    <property type="entry name" value="Fapy_DNA_glyco"/>
    <property type="match status" value="1"/>
</dbReference>
<dbReference type="PROSITE" id="PS51066">
    <property type="entry name" value="ZF_FPG_2"/>
    <property type="match status" value="1"/>
</dbReference>
<reference evidence="16" key="1">
    <citation type="submission" date="2023-01" db="EMBL/GenBank/DDBJ databases">
        <title>Comparative Genomic Analysis of the Clinically-Derived Winkia Strain NY0527 Provides Evidence into the Taxonomic Reassignment of Winkia neuii and Characterizes Their Virulence Traits.</title>
        <authorList>
            <person name="Cai X."/>
            <person name="Peng Y."/>
            <person name="Li M."/>
            <person name="Qiu Y."/>
            <person name="Wang Y."/>
            <person name="Xu L."/>
            <person name="Hou Q."/>
        </authorList>
    </citation>
    <scope>NUCLEOTIDE SEQUENCE</scope>
    <source>
        <strain evidence="16">NY0527</strain>
    </source>
</reference>
<dbReference type="GO" id="GO:0003684">
    <property type="term" value="F:damaged DNA binding"/>
    <property type="evidence" value="ECO:0007669"/>
    <property type="project" value="InterPro"/>
</dbReference>
<dbReference type="PANTHER" id="PTHR42697">
    <property type="entry name" value="ENDONUCLEASE 8"/>
    <property type="match status" value="1"/>
</dbReference>
<dbReference type="Pfam" id="PF01149">
    <property type="entry name" value="Fapy_DNA_glyco"/>
    <property type="match status" value="1"/>
</dbReference>
<evidence type="ECO:0000256" key="9">
    <source>
        <dbReference type="ARBA" id="ARBA00023204"/>
    </source>
</evidence>
<dbReference type="SUPFAM" id="SSF81624">
    <property type="entry name" value="N-terminal domain of MutM-like DNA repair proteins"/>
    <property type="match status" value="1"/>
</dbReference>
<keyword evidence="7" id="KW-0862">Zinc</keyword>
<feature type="domain" description="Formamidopyrimidine-DNA glycosylase catalytic" evidence="15">
    <location>
        <begin position="2"/>
        <end position="90"/>
    </location>
</feature>
<keyword evidence="11" id="KW-0511">Multifunctional enzyme</keyword>
<dbReference type="InterPro" id="IPR012319">
    <property type="entry name" value="FPG_cat"/>
</dbReference>
<evidence type="ECO:0000256" key="7">
    <source>
        <dbReference type="ARBA" id="ARBA00022833"/>
    </source>
</evidence>
<evidence type="ECO:0000313" key="17">
    <source>
        <dbReference type="Proteomes" id="UP001211044"/>
    </source>
</evidence>
<keyword evidence="6" id="KW-0378">Hydrolase</keyword>
<dbReference type="SUPFAM" id="SSF57716">
    <property type="entry name" value="Glucocorticoid receptor-like (DNA-binding domain)"/>
    <property type="match status" value="1"/>
</dbReference>
<evidence type="ECO:0000256" key="5">
    <source>
        <dbReference type="ARBA" id="ARBA00022771"/>
    </source>
</evidence>
<proteinExistence type="inferred from homology"/>
<dbReference type="GO" id="GO:0006284">
    <property type="term" value="P:base-excision repair"/>
    <property type="evidence" value="ECO:0007669"/>
    <property type="project" value="InterPro"/>
</dbReference>
<organism evidence="16 17">
    <name type="scientific">Winkia neuii subsp. anitrata</name>
    <dbReference type="NCBI Taxonomy" id="29318"/>
    <lineage>
        <taxon>Bacteria</taxon>
        <taxon>Bacillati</taxon>
        <taxon>Actinomycetota</taxon>
        <taxon>Actinomycetes</taxon>
        <taxon>Actinomycetales</taxon>
        <taxon>Actinomycetaceae</taxon>
        <taxon>Winkia</taxon>
    </lineage>
</organism>
<keyword evidence="12" id="KW-0326">Glycosidase</keyword>
<dbReference type="Pfam" id="PF06831">
    <property type="entry name" value="H2TH"/>
    <property type="match status" value="1"/>
</dbReference>
<dbReference type="SMART" id="SM01232">
    <property type="entry name" value="H2TH"/>
    <property type="match status" value="1"/>
</dbReference>
<name>A0AB38XMF7_9ACTO</name>
<evidence type="ECO:0000256" key="8">
    <source>
        <dbReference type="ARBA" id="ARBA00023125"/>
    </source>
</evidence>
<dbReference type="EMBL" id="CP116394">
    <property type="protein sequence ID" value="WCE45547.1"/>
    <property type="molecule type" value="Genomic_DNA"/>
</dbReference>
<dbReference type="GO" id="GO:0140078">
    <property type="term" value="F:class I DNA-(apurinic or apyrimidinic site) endonuclease activity"/>
    <property type="evidence" value="ECO:0007669"/>
    <property type="project" value="UniProtKB-EC"/>
</dbReference>
<gene>
    <name evidence="16" type="ORF">PIG85_07770</name>
</gene>
<sequence length="256" mass="28261">MPEGHKIHRQARMLEELFRGRPVAASSPQGRFVSQAARINGQVLQEAFAWGKHLFLHFSDLYVHVHLGLYGDWRSSGGPNVRLALSSGSNSAYLSGPNTCELLDETGVRAVIGRLGPDPLRADPQGKERFCLAIKKKAVPIGKLVMDQKVVSGPGNIYRAECLFRVGISPFRKGQNVAVPRLERLWDDLACAMGQGLQSGIIDTLESKYKRAGADEVDTRFAVYHRTGRACPRCGTTVKETLMGGRRLFWCPGCQR</sequence>
<keyword evidence="4" id="KW-0227">DNA damage</keyword>
<dbReference type="PROSITE" id="PS51068">
    <property type="entry name" value="FPG_CAT"/>
    <property type="match status" value="1"/>
</dbReference>
<feature type="domain" description="FPG-type" evidence="14">
    <location>
        <begin position="222"/>
        <end position="256"/>
    </location>
</feature>
<dbReference type="InterPro" id="IPR035937">
    <property type="entry name" value="FPG_N"/>
</dbReference>